<feature type="compositionally biased region" description="Acidic residues" evidence="1">
    <location>
        <begin position="152"/>
        <end position="176"/>
    </location>
</feature>
<dbReference type="PANTHER" id="PTHR47423:SF2">
    <property type="entry name" value="PROTEIN SQS1"/>
    <property type="match status" value="1"/>
</dbReference>
<feature type="region of interest" description="Disordered" evidence="1">
    <location>
        <begin position="77"/>
        <end position="231"/>
    </location>
</feature>
<dbReference type="EMBL" id="JBJQOH010000007">
    <property type="protein sequence ID" value="KAL3679240.1"/>
    <property type="molecule type" value="Genomic_DNA"/>
</dbReference>
<dbReference type="PROSITE" id="PS50174">
    <property type="entry name" value="G_PATCH"/>
    <property type="match status" value="1"/>
</dbReference>
<feature type="compositionally biased region" description="Basic and acidic residues" evidence="1">
    <location>
        <begin position="619"/>
        <end position="628"/>
    </location>
</feature>
<dbReference type="AlphaFoldDB" id="A0ABD3GMH8"/>
<organism evidence="4 5">
    <name type="scientific">Riccia sorocarpa</name>
    <dbReference type="NCBI Taxonomy" id="122646"/>
    <lineage>
        <taxon>Eukaryota</taxon>
        <taxon>Viridiplantae</taxon>
        <taxon>Streptophyta</taxon>
        <taxon>Embryophyta</taxon>
        <taxon>Marchantiophyta</taxon>
        <taxon>Marchantiopsida</taxon>
        <taxon>Marchantiidae</taxon>
        <taxon>Marchantiales</taxon>
        <taxon>Ricciaceae</taxon>
        <taxon>Riccia</taxon>
    </lineage>
</organism>
<protein>
    <recommendedName>
        <fullName evidence="6">Protein SQS1</fullName>
    </recommendedName>
</protein>
<dbReference type="InterPro" id="IPR036867">
    <property type="entry name" value="R3H_dom_sf"/>
</dbReference>
<comment type="caution">
    <text evidence="4">The sequence shown here is derived from an EMBL/GenBank/DDBJ whole genome shotgun (WGS) entry which is preliminary data.</text>
</comment>
<feature type="compositionally biased region" description="Basic residues" evidence="1">
    <location>
        <begin position="189"/>
        <end position="200"/>
    </location>
</feature>
<evidence type="ECO:0000313" key="4">
    <source>
        <dbReference type="EMBL" id="KAL3679240.1"/>
    </source>
</evidence>
<feature type="compositionally biased region" description="Acidic residues" evidence="1">
    <location>
        <begin position="307"/>
        <end position="320"/>
    </location>
</feature>
<feature type="compositionally biased region" description="Basic and acidic residues" evidence="1">
    <location>
        <begin position="78"/>
        <end position="87"/>
    </location>
</feature>
<dbReference type="SMART" id="SM00443">
    <property type="entry name" value="G_patch"/>
    <property type="match status" value="1"/>
</dbReference>
<reference evidence="4 5" key="1">
    <citation type="submission" date="2024-09" db="EMBL/GenBank/DDBJ databases">
        <title>Chromosome-scale assembly of Riccia sorocarpa.</title>
        <authorList>
            <person name="Paukszto L."/>
        </authorList>
    </citation>
    <scope>NUCLEOTIDE SEQUENCE [LARGE SCALE GENOMIC DNA]</scope>
    <source>
        <strain evidence="4">LP-2024</strain>
        <tissue evidence="4">Aerial parts of the thallus</tissue>
    </source>
</reference>
<evidence type="ECO:0000259" key="2">
    <source>
        <dbReference type="PROSITE" id="PS50174"/>
    </source>
</evidence>
<feature type="compositionally biased region" description="Basic residues" evidence="1">
    <location>
        <begin position="644"/>
        <end position="653"/>
    </location>
</feature>
<evidence type="ECO:0000259" key="3">
    <source>
        <dbReference type="PROSITE" id="PS51061"/>
    </source>
</evidence>
<dbReference type="GO" id="GO:0003676">
    <property type="term" value="F:nucleic acid binding"/>
    <property type="evidence" value="ECO:0007669"/>
    <property type="project" value="UniProtKB-UniRule"/>
</dbReference>
<keyword evidence="5" id="KW-1185">Reference proteome</keyword>
<dbReference type="Proteomes" id="UP001633002">
    <property type="component" value="Unassembled WGS sequence"/>
</dbReference>
<evidence type="ECO:0000256" key="1">
    <source>
        <dbReference type="SAM" id="MobiDB-lite"/>
    </source>
</evidence>
<dbReference type="Gene3D" id="3.30.1370.50">
    <property type="entry name" value="R3H-like domain"/>
    <property type="match status" value="1"/>
</dbReference>
<gene>
    <name evidence="4" type="ORF">R1sor_022196</name>
</gene>
<feature type="region of interest" description="Disordered" evidence="1">
    <location>
        <begin position="579"/>
        <end position="656"/>
    </location>
</feature>
<dbReference type="PROSITE" id="PS51061">
    <property type="entry name" value="R3H"/>
    <property type="match status" value="1"/>
</dbReference>
<feature type="compositionally biased region" description="Acidic residues" evidence="1">
    <location>
        <begin position="217"/>
        <end position="231"/>
    </location>
</feature>
<feature type="domain" description="R3H" evidence="3">
    <location>
        <begin position="489"/>
        <end position="551"/>
    </location>
</feature>
<dbReference type="Pfam" id="PF01424">
    <property type="entry name" value="R3H"/>
    <property type="match status" value="1"/>
</dbReference>
<feature type="compositionally biased region" description="Basic residues" evidence="1">
    <location>
        <begin position="120"/>
        <end position="131"/>
    </location>
</feature>
<dbReference type="InterPro" id="IPR001374">
    <property type="entry name" value="R3H_dom"/>
</dbReference>
<feature type="domain" description="G-patch" evidence="2">
    <location>
        <begin position="724"/>
        <end position="769"/>
    </location>
</feature>
<proteinExistence type="predicted"/>
<evidence type="ECO:0008006" key="6">
    <source>
        <dbReference type="Google" id="ProtNLM"/>
    </source>
</evidence>
<dbReference type="PANTHER" id="PTHR47423">
    <property type="entry name" value="G-PATCH DOMAIN CONTAINING PROTEIN"/>
    <property type="match status" value="1"/>
</dbReference>
<evidence type="ECO:0000313" key="5">
    <source>
        <dbReference type="Proteomes" id="UP001633002"/>
    </source>
</evidence>
<sequence>MQLKKRCGSCYRSLQVQSSDMDATAEVVVVPGTRYCAEVIIDRGGSVGDPVANYSSAEGLAWGLGYVTDQNEASKVTADGEKLDRNDVPATTSSANPPPLDPGPWRKQKGKQKSAQGKETRRRGQQNKPRRAAADPTQGFLSVGGLKIYTEDISEPSSDDDSCTEQMDEGDADEDNSFIGLLRKDVRLNNKRGKNRRKNRSSSPDRQRFSAIMLDSSDGEESSYESSDSDISDELVDDYLTNCEGLAADINDPSWVIHNQKSLQYPNIDEMDIQDEEGDSSSEEEDFDPESLEERYRRKLIRREGNDPEAADGGDSDVETEDLEQKVFFGYDSDTSSCTGSETEDALLSDDETRIRDLELDDEARIRDLELQEKAALRLKEGEDVEPETILPTSSVGTQTLAAAADEAGHGGTKFVSSRSGMVPKYRSVGQFVSGSVEEVSVSTPVPAQAWPFSRGKAVKKTKGIPGQKKLERKKTVREKRIQRAAKRGFDIDAVNKMLEDMVRQKKDVIAFEPMIPFDRKMVHTLAKFYKLNGASQGTMKRRFVVVSITQNTCMPSGEEKIRLLKFLGRYKYSSLEDEVSSSRPLTGEERRKQSKKKRAARQALQEMETPRSRKNRTKTPDSSERFAGKTGGKKGSSSASGSHAKKSGKKGSRTTVLYANNPVSFVGRGMESEDACITPAIAGLPTTVAIIEQMTRPRLPKVDPGSSVRQSTSTEFAVFEAHTTGFASKMMAKMGYVEGRGLGREKQGIAQPLEAVIRPKSLGLGARV</sequence>
<feature type="region of interest" description="Disordered" evidence="1">
    <location>
        <begin position="299"/>
        <end position="320"/>
    </location>
</feature>
<dbReference type="InterPro" id="IPR000467">
    <property type="entry name" value="G_patch_dom"/>
</dbReference>
<dbReference type="Pfam" id="PF01585">
    <property type="entry name" value="G-patch"/>
    <property type="match status" value="1"/>
</dbReference>
<accession>A0ABD3GMH8</accession>
<dbReference type="SUPFAM" id="SSF82708">
    <property type="entry name" value="R3H domain"/>
    <property type="match status" value="1"/>
</dbReference>
<name>A0ABD3GMH8_9MARC</name>
<dbReference type="SMART" id="SM00393">
    <property type="entry name" value="R3H"/>
    <property type="match status" value="1"/>
</dbReference>